<evidence type="ECO:0000313" key="2">
    <source>
        <dbReference type="Proteomes" id="UP001243009"/>
    </source>
</evidence>
<name>A0ABT9E2Y8_9PROT</name>
<organism evidence="1 2">
    <name type="scientific">Paracraurococcus lichenis</name>
    <dbReference type="NCBI Taxonomy" id="3064888"/>
    <lineage>
        <taxon>Bacteria</taxon>
        <taxon>Pseudomonadati</taxon>
        <taxon>Pseudomonadota</taxon>
        <taxon>Alphaproteobacteria</taxon>
        <taxon>Acetobacterales</taxon>
        <taxon>Roseomonadaceae</taxon>
        <taxon>Paracraurococcus</taxon>
    </lineage>
</organism>
<dbReference type="EMBL" id="JAUTWS010000018">
    <property type="protein sequence ID" value="MDO9710530.1"/>
    <property type="molecule type" value="Genomic_DNA"/>
</dbReference>
<keyword evidence="2" id="KW-1185">Reference proteome</keyword>
<proteinExistence type="predicted"/>
<sequence>MDKTDKLVPLDDAALDLVGGGGASLALATKLVTADYDGPLCGTRYPGWVPIPIPGPGPGPILTAGTAI</sequence>
<accession>A0ABT9E2Y8</accession>
<dbReference type="RefSeq" id="WP_305105391.1">
    <property type="nucleotide sequence ID" value="NZ_JAUTWS010000018.1"/>
</dbReference>
<evidence type="ECO:0000313" key="1">
    <source>
        <dbReference type="EMBL" id="MDO9710530.1"/>
    </source>
</evidence>
<reference evidence="1 2" key="1">
    <citation type="submission" date="2023-08" db="EMBL/GenBank/DDBJ databases">
        <title>The draft genome sequence of Paracraurococcus sp. LOR1-02.</title>
        <authorList>
            <person name="Kingkaew E."/>
            <person name="Tanasupawat S."/>
        </authorList>
    </citation>
    <scope>NUCLEOTIDE SEQUENCE [LARGE SCALE GENOMIC DNA]</scope>
    <source>
        <strain evidence="1 2">LOR1-02</strain>
    </source>
</reference>
<protein>
    <submittedName>
        <fullName evidence="1">Uncharacterized protein</fullName>
    </submittedName>
</protein>
<gene>
    <name evidence="1" type="ORF">Q7A36_19410</name>
</gene>
<comment type="caution">
    <text evidence="1">The sequence shown here is derived from an EMBL/GenBank/DDBJ whole genome shotgun (WGS) entry which is preliminary data.</text>
</comment>
<dbReference type="Proteomes" id="UP001243009">
    <property type="component" value="Unassembled WGS sequence"/>
</dbReference>